<evidence type="ECO:0000313" key="3">
    <source>
        <dbReference type="Proteomes" id="UP000828390"/>
    </source>
</evidence>
<dbReference type="Proteomes" id="UP000828390">
    <property type="component" value="Unassembled WGS sequence"/>
</dbReference>
<dbReference type="EMBL" id="JAIWYP010000003">
    <property type="protein sequence ID" value="KAH3853546.1"/>
    <property type="molecule type" value="Genomic_DNA"/>
</dbReference>
<reference evidence="2" key="2">
    <citation type="submission" date="2020-11" db="EMBL/GenBank/DDBJ databases">
        <authorList>
            <person name="McCartney M.A."/>
            <person name="Auch B."/>
            <person name="Kono T."/>
            <person name="Mallez S."/>
            <person name="Becker A."/>
            <person name="Gohl D.M."/>
            <person name="Silverstein K.A.T."/>
            <person name="Koren S."/>
            <person name="Bechman K.B."/>
            <person name="Herman A."/>
            <person name="Abrahante J.E."/>
            <person name="Garbe J."/>
        </authorList>
    </citation>
    <scope>NUCLEOTIDE SEQUENCE</scope>
    <source>
        <strain evidence="2">Duluth1</strain>
        <tissue evidence="2">Whole animal</tissue>
    </source>
</reference>
<name>A0A9D4R3C1_DREPO</name>
<proteinExistence type="predicted"/>
<feature type="non-terminal residue" evidence="2">
    <location>
        <position position="387"/>
    </location>
</feature>
<dbReference type="GO" id="GO:0061138">
    <property type="term" value="P:morphogenesis of a branching epithelium"/>
    <property type="evidence" value="ECO:0007669"/>
    <property type="project" value="InterPro"/>
</dbReference>
<protein>
    <submittedName>
        <fullName evidence="2">Uncharacterized protein</fullName>
    </submittedName>
</protein>
<feature type="compositionally biased region" description="Low complexity" evidence="1">
    <location>
        <begin position="316"/>
        <end position="336"/>
    </location>
</feature>
<sequence length="387" mass="43863">AGELDVLTAVMKWGENLLVKRIEKREPNLLSHTAHSVSKKGVKRRDFNDVELREIMAEILPLVRMDHVIPHNNEVLMSAIRRGVVSLPPSHMYSDDTGVGQTAAAWVPGRNNGMFMKPRLFTPYYDEAKSMLEEREMSSNADHNYPRVRTIQMSSIPDTLYMVDDPQYVQQFMAVNPVPLSNIDIVSGSIPVPSVDMLKMMIERVQDIQSTPQIQRAFSLPYTDRRSVCHQLQLRVVREFGWPDTTVDVIQNAHYYYNSDPHNCGRGYQDHSYPPLNQSRRRSNSQLELRLSRQHSPPKPVQRTSSPVMSLRKSYRPSTFESPSSSPSSDYEGSRSATLTSNHSTLSDTMPDIAMATGAVSQMQLDFTPLQLDIGDEQTGRHGTLYI</sequence>
<keyword evidence="3" id="KW-1185">Reference proteome</keyword>
<evidence type="ECO:0000256" key="1">
    <source>
        <dbReference type="SAM" id="MobiDB-lite"/>
    </source>
</evidence>
<gene>
    <name evidence="2" type="ORF">DPMN_096073</name>
</gene>
<organism evidence="2 3">
    <name type="scientific">Dreissena polymorpha</name>
    <name type="common">Zebra mussel</name>
    <name type="synonym">Mytilus polymorpha</name>
    <dbReference type="NCBI Taxonomy" id="45954"/>
    <lineage>
        <taxon>Eukaryota</taxon>
        <taxon>Metazoa</taxon>
        <taxon>Spiralia</taxon>
        <taxon>Lophotrochozoa</taxon>
        <taxon>Mollusca</taxon>
        <taxon>Bivalvia</taxon>
        <taxon>Autobranchia</taxon>
        <taxon>Heteroconchia</taxon>
        <taxon>Euheterodonta</taxon>
        <taxon>Imparidentia</taxon>
        <taxon>Neoheterodontei</taxon>
        <taxon>Myida</taxon>
        <taxon>Dreissenoidea</taxon>
        <taxon>Dreissenidae</taxon>
        <taxon>Dreissena</taxon>
    </lineage>
</organism>
<feature type="region of interest" description="Disordered" evidence="1">
    <location>
        <begin position="266"/>
        <end position="349"/>
    </location>
</feature>
<dbReference type="InterPro" id="IPR042345">
    <property type="entry name" value="Btbd7"/>
</dbReference>
<comment type="caution">
    <text evidence="2">The sequence shown here is derived from an EMBL/GenBank/DDBJ whole genome shotgun (WGS) entry which is preliminary data.</text>
</comment>
<dbReference type="AlphaFoldDB" id="A0A9D4R3C1"/>
<dbReference type="PANTHER" id="PTHR16064:SF3">
    <property type="entry name" value="BTB_POZ DOMAIN-CONTAINING PROTEIN 7"/>
    <property type="match status" value="1"/>
</dbReference>
<accession>A0A9D4R3C1</accession>
<dbReference type="PANTHER" id="PTHR16064">
    <property type="entry name" value="BTB POZ DOMAIN CONTAINING 7"/>
    <property type="match status" value="1"/>
</dbReference>
<feature type="compositionally biased region" description="Polar residues" evidence="1">
    <location>
        <begin position="337"/>
        <end position="348"/>
    </location>
</feature>
<evidence type="ECO:0000313" key="2">
    <source>
        <dbReference type="EMBL" id="KAH3853546.1"/>
    </source>
</evidence>
<reference evidence="2" key="1">
    <citation type="journal article" date="2019" name="bioRxiv">
        <title>The Genome of the Zebra Mussel, Dreissena polymorpha: A Resource for Invasive Species Research.</title>
        <authorList>
            <person name="McCartney M.A."/>
            <person name="Auch B."/>
            <person name="Kono T."/>
            <person name="Mallez S."/>
            <person name="Zhang Y."/>
            <person name="Obille A."/>
            <person name="Becker A."/>
            <person name="Abrahante J.E."/>
            <person name="Garbe J."/>
            <person name="Badalamenti J.P."/>
            <person name="Herman A."/>
            <person name="Mangelson H."/>
            <person name="Liachko I."/>
            <person name="Sullivan S."/>
            <person name="Sone E.D."/>
            <person name="Koren S."/>
            <person name="Silverstein K.A.T."/>
            <person name="Beckman K.B."/>
            <person name="Gohl D.M."/>
        </authorList>
    </citation>
    <scope>NUCLEOTIDE SEQUENCE</scope>
    <source>
        <strain evidence="2">Duluth1</strain>
        <tissue evidence="2">Whole animal</tissue>
    </source>
</reference>